<keyword evidence="3 4" id="KW-0804">Transcription</keyword>
<feature type="domain" description="HTH marR-type" evidence="5">
    <location>
        <begin position="22"/>
        <end position="80"/>
    </location>
</feature>
<dbReference type="GO" id="GO:0003700">
    <property type="term" value="F:DNA-binding transcription factor activity"/>
    <property type="evidence" value="ECO:0007669"/>
    <property type="project" value="InterPro"/>
</dbReference>
<dbReference type="InterPro" id="IPR011991">
    <property type="entry name" value="ArsR-like_HTH"/>
</dbReference>
<evidence type="ECO:0000256" key="2">
    <source>
        <dbReference type="ARBA" id="ARBA00023125"/>
    </source>
</evidence>
<dbReference type="Pfam" id="PF12802">
    <property type="entry name" value="MarR_2"/>
    <property type="match status" value="1"/>
</dbReference>
<gene>
    <name evidence="6" type="ORF">JHT90_04715</name>
</gene>
<accession>A0A974RYC2</accession>
<keyword evidence="1 4" id="KW-0805">Transcription regulation</keyword>
<dbReference type="Proteomes" id="UP000595278">
    <property type="component" value="Chromosome"/>
</dbReference>
<keyword evidence="2 4" id="KW-0238">DNA-binding</keyword>
<evidence type="ECO:0000256" key="4">
    <source>
        <dbReference type="PIRNR" id="PIRNR006707"/>
    </source>
</evidence>
<dbReference type="PIRSF" id="PIRSF006707">
    <property type="entry name" value="MJ1563"/>
    <property type="match status" value="1"/>
</dbReference>
<proteinExistence type="inferred from homology"/>
<dbReference type="Gene3D" id="1.10.10.10">
    <property type="entry name" value="Winged helix-like DNA-binding domain superfamily/Winged helix DNA-binding domain"/>
    <property type="match status" value="1"/>
</dbReference>
<name>A0A974RYC2_9GAMM</name>
<dbReference type="InterPro" id="IPR000835">
    <property type="entry name" value="HTH_MarR-typ"/>
</dbReference>
<dbReference type="InterPro" id="IPR052362">
    <property type="entry name" value="HTH-GbsR_regulator"/>
</dbReference>
<dbReference type="CDD" id="cd00090">
    <property type="entry name" value="HTH_ARSR"/>
    <property type="match status" value="1"/>
</dbReference>
<dbReference type="PANTHER" id="PTHR38465">
    <property type="entry name" value="HTH-TYPE TRANSCRIPTIONAL REGULATOR MJ1563-RELATED"/>
    <property type="match status" value="1"/>
</dbReference>
<evidence type="ECO:0000256" key="3">
    <source>
        <dbReference type="ARBA" id="ARBA00023163"/>
    </source>
</evidence>
<evidence type="ECO:0000313" key="6">
    <source>
        <dbReference type="EMBL" id="QQP87138.1"/>
    </source>
</evidence>
<dbReference type="EMBL" id="CP067393">
    <property type="protein sequence ID" value="QQP87138.1"/>
    <property type="molecule type" value="Genomic_DNA"/>
</dbReference>
<dbReference type="GO" id="GO:0003677">
    <property type="term" value="F:DNA binding"/>
    <property type="evidence" value="ECO:0007669"/>
    <property type="project" value="UniProtKB-UniRule"/>
</dbReference>
<dbReference type="SUPFAM" id="SSF46785">
    <property type="entry name" value="Winged helix' DNA-binding domain"/>
    <property type="match status" value="1"/>
</dbReference>
<dbReference type="InterPro" id="IPR036390">
    <property type="entry name" value="WH_DNA-bd_sf"/>
</dbReference>
<evidence type="ECO:0000259" key="5">
    <source>
        <dbReference type="Pfam" id="PF12802"/>
    </source>
</evidence>
<dbReference type="InterPro" id="IPR036388">
    <property type="entry name" value="WH-like_DNA-bd_sf"/>
</dbReference>
<keyword evidence="7" id="KW-1185">Reference proteome</keyword>
<evidence type="ECO:0000313" key="7">
    <source>
        <dbReference type="Proteomes" id="UP000595278"/>
    </source>
</evidence>
<dbReference type="KEGG" id="eaz:JHT90_04715"/>
<comment type="similarity">
    <text evidence="4">Belongs to the GbsR family.</text>
</comment>
<reference evidence="6 7" key="1">
    <citation type="submission" date="2021-01" db="EMBL/GenBank/DDBJ databases">
        <title>Entomomonas sp. F2A isolated from a house cricket (Acheta domesticus).</title>
        <authorList>
            <person name="Spergser J."/>
            <person name="Busse H.-J."/>
        </authorList>
    </citation>
    <scope>NUCLEOTIDE SEQUENCE [LARGE SCALE GENOMIC DNA]</scope>
    <source>
        <strain evidence="6 7">F2A</strain>
    </source>
</reference>
<dbReference type="AlphaFoldDB" id="A0A974RYC2"/>
<protein>
    <recommendedName>
        <fullName evidence="4">HTH-type transcriptional regulator</fullName>
    </recommendedName>
</protein>
<dbReference type="PANTHER" id="PTHR38465:SF1">
    <property type="entry name" value="HTH-TYPE TRANSCRIPTIONAL REGULATOR MJ1563-RELATED"/>
    <property type="match status" value="1"/>
</dbReference>
<organism evidence="6 7">
    <name type="scientific">Entomomonas asaccharolytica</name>
    <dbReference type="NCBI Taxonomy" id="2785331"/>
    <lineage>
        <taxon>Bacteria</taxon>
        <taxon>Pseudomonadati</taxon>
        <taxon>Pseudomonadota</taxon>
        <taxon>Gammaproteobacteria</taxon>
        <taxon>Pseudomonadales</taxon>
        <taxon>Pseudomonadaceae</taxon>
        <taxon>Entomomonas</taxon>
    </lineage>
</organism>
<sequence length="181" mass="21160">MKLTPLTEKFILHWGEMGPRWGVNRTVAQIQALLFLSDEPLNAEDICQILNVARSNVSNSIKELQSMKLIKVVQKIGDRRDYFECQKDVWELVRTIIKERKENEFDPTIATLKGYMEEDDFAQETKSTQKRIKDTLELMQVMDSWVDEMLKLSPETVLKIMKLGAKVQKLIRGDNEKRMKK</sequence>
<dbReference type="InterPro" id="IPR026282">
    <property type="entry name" value="MJ1563"/>
</dbReference>
<evidence type="ECO:0000256" key="1">
    <source>
        <dbReference type="ARBA" id="ARBA00023015"/>
    </source>
</evidence>